<dbReference type="InterPro" id="IPR008271">
    <property type="entry name" value="Ser/Thr_kinase_AS"/>
</dbReference>
<evidence type="ECO:0000259" key="6">
    <source>
        <dbReference type="PROSITE" id="PS50011"/>
    </source>
</evidence>
<dbReference type="PIRSF" id="PIRSF000654">
    <property type="entry name" value="Integrin-linked_kinase"/>
    <property type="match status" value="1"/>
</dbReference>
<keyword evidence="4 7" id="KW-0418">Kinase</keyword>
<evidence type="ECO:0000256" key="1">
    <source>
        <dbReference type="ARBA" id="ARBA00012513"/>
    </source>
</evidence>
<keyword evidence="8" id="KW-1185">Reference proteome</keyword>
<dbReference type="SMART" id="SM00220">
    <property type="entry name" value="S_TKc"/>
    <property type="match status" value="1"/>
</dbReference>
<keyword evidence="3" id="KW-0547">Nucleotide-binding</keyword>
<dbReference type="SUPFAM" id="SSF56112">
    <property type="entry name" value="Protein kinase-like (PK-like)"/>
    <property type="match status" value="1"/>
</dbReference>
<evidence type="ECO:0000256" key="2">
    <source>
        <dbReference type="ARBA" id="ARBA00022679"/>
    </source>
</evidence>
<dbReference type="GO" id="GO:0004674">
    <property type="term" value="F:protein serine/threonine kinase activity"/>
    <property type="evidence" value="ECO:0007669"/>
    <property type="project" value="UniProtKB-EC"/>
</dbReference>
<dbReference type="PANTHER" id="PTHR43671:SF13">
    <property type="entry name" value="SERINE_THREONINE-PROTEIN KINASE NEK2"/>
    <property type="match status" value="1"/>
</dbReference>
<dbReference type="GO" id="GO:0005524">
    <property type="term" value="F:ATP binding"/>
    <property type="evidence" value="ECO:0007669"/>
    <property type="project" value="UniProtKB-KW"/>
</dbReference>
<dbReference type="InParanoid" id="A0A0V0R111"/>
<dbReference type="InterPro" id="IPR000719">
    <property type="entry name" value="Prot_kinase_dom"/>
</dbReference>
<organism evidence="7 8">
    <name type="scientific">Pseudocohnilembus persalinus</name>
    <name type="common">Ciliate</name>
    <dbReference type="NCBI Taxonomy" id="266149"/>
    <lineage>
        <taxon>Eukaryota</taxon>
        <taxon>Sar</taxon>
        <taxon>Alveolata</taxon>
        <taxon>Ciliophora</taxon>
        <taxon>Intramacronucleata</taxon>
        <taxon>Oligohymenophorea</taxon>
        <taxon>Scuticociliatia</taxon>
        <taxon>Philasterida</taxon>
        <taxon>Pseudocohnilembidae</taxon>
        <taxon>Pseudocohnilembus</taxon>
    </lineage>
</organism>
<dbReference type="EMBL" id="LDAU01000078">
    <property type="protein sequence ID" value="KRX07962.1"/>
    <property type="molecule type" value="Genomic_DNA"/>
</dbReference>
<dbReference type="Proteomes" id="UP000054937">
    <property type="component" value="Unassembled WGS sequence"/>
</dbReference>
<dbReference type="PROSITE" id="PS00108">
    <property type="entry name" value="PROTEIN_KINASE_ST"/>
    <property type="match status" value="1"/>
</dbReference>
<evidence type="ECO:0000313" key="8">
    <source>
        <dbReference type="Proteomes" id="UP000054937"/>
    </source>
</evidence>
<dbReference type="AlphaFoldDB" id="A0A0V0R111"/>
<dbReference type="PANTHER" id="PTHR43671">
    <property type="entry name" value="SERINE/THREONINE-PROTEIN KINASE NEK"/>
    <property type="match status" value="1"/>
</dbReference>
<dbReference type="InterPro" id="IPR050660">
    <property type="entry name" value="NEK_Ser/Thr_kinase"/>
</dbReference>
<evidence type="ECO:0000256" key="3">
    <source>
        <dbReference type="ARBA" id="ARBA00022741"/>
    </source>
</evidence>
<feature type="domain" description="Protein kinase" evidence="6">
    <location>
        <begin position="21"/>
        <end position="277"/>
    </location>
</feature>
<accession>A0A0V0R111</accession>
<evidence type="ECO:0000313" key="7">
    <source>
        <dbReference type="EMBL" id="KRX07962.1"/>
    </source>
</evidence>
<sequence>MVKDMQENKIFTNLEPKQKNYKIIKKYGQGHFCSVYKALRQEDNNYYALKIVKFQNLTKQNRQSSLNEIQFLSQINCPFIVGYFDAFFEDDSQNLYIVLENLEKGDLSNLIRFFHEKKQLLPEKLIWQYIFQIGMGIKILHYYNICHRDIKTANILIGQDQNAKIADFNIALHNNRGVMFQQGGTPMYAAPEIWNKKQFDSKSDCWSFGCIIYEMCKGHPPFQGNDMDELLKNIQTLNYKPIPNTYSNDLQQTLQYLLVQNPNRRYSIDQFFKIPYYQQYNDLVQHKIYNR</sequence>
<dbReference type="InterPro" id="IPR011009">
    <property type="entry name" value="Kinase-like_dom_sf"/>
</dbReference>
<dbReference type="Gene3D" id="1.10.510.10">
    <property type="entry name" value="Transferase(Phosphotransferase) domain 1"/>
    <property type="match status" value="1"/>
</dbReference>
<comment type="caution">
    <text evidence="7">The sequence shown here is derived from an EMBL/GenBank/DDBJ whole genome shotgun (WGS) entry which is preliminary data.</text>
</comment>
<keyword evidence="2" id="KW-0808">Transferase</keyword>
<dbReference type="OMA" id="GRTIAYC"/>
<protein>
    <recommendedName>
        <fullName evidence="1">non-specific serine/threonine protein kinase</fullName>
        <ecNumber evidence="1">2.7.11.1</ecNumber>
    </recommendedName>
</protein>
<gene>
    <name evidence="7" type="ORF">PPERSA_10350</name>
</gene>
<name>A0A0V0R111_PSEPJ</name>
<proteinExistence type="predicted"/>
<evidence type="ECO:0000256" key="5">
    <source>
        <dbReference type="ARBA" id="ARBA00022840"/>
    </source>
</evidence>
<evidence type="ECO:0000256" key="4">
    <source>
        <dbReference type="ARBA" id="ARBA00022777"/>
    </source>
</evidence>
<dbReference type="OrthoDB" id="248923at2759"/>
<dbReference type="EC" id="2.7.11.1" evidence="1"/>
<reference evidence="7 8" key="1">
    <citation type="journal article" date="2015" name="Sci. Rep.">
        <title>Genome of the facultative scuticociliatosis pathogen Pseudocohnilembus persalinus provides insight into its virulence through horizontal gene transfer.</title>
        <authorList>
            <person name="Xiong J."/>
            <person name="Wang G."/>
            <person name="Cheng J."/>
            <person name="Tian M."/>
            <person name="Pan X."/>
            <person name="Warren A."/>
            <person name="Jiang C."/>
            <person name="Yuan D."/>
            <person name="Miao W."/>
        </authorList>
    </citation>
    <scope>NUCLEOTIDE SEQUENCE [LARGE SCALE GENOMIC DNA]</scope>
    <source>
        <strain evidence="7">36N120E</strain>
    </source>
</reference>
<dbReference type="PROSITE" id="PS50011">
    <property type="entry name" value="PROTEIN_KINASE_DOM"/>
    <property type="match status" value="1"/>
</dbReference>
<keyword evidence="5" id="KW-0067">ATP-binding</keyword>
<dbReference type="Pfam" id="PF00069">
    <property type="entry name" value="Pkinase"/>
    <property type="match status" value="1"/>
</dbReference>